<accession>A0AA38H0G4</accession>
<dbReference type="InterPro" id="IPR036397">
    <property type="entry name" value="RNaseH_sf"/>
</dbReference>
<evidence type="ECO:0000259" key="1">
    <source>
        <dbReference type="PROSITE" id="PS50994"/>
    </source>
</evidence>
<name>A0AA38H0G4_TAXCH</name>
<comment type="caution">
    <text evidence="2">The sequence shown here is derived from an EMBL/GenBank/DDBJ whole genome shotgun (WGS) entry which is preliminary data.</text>
</comment>
<keyword evidence="3" id="KW-1185">Reference proteome</keyword>
<dbReference type="InterPro" id="IPR001584">
    <property type="entry name" value="Integrase_cat-core"/>
</dbReference>
<evidence type="ECO:0000313" key="3">
    <source>
        <dbReference type="Proteomes" id="UP000824469"/>
    </source>
</evidence>
<dbReference type="PROSITE" id="PS50994">
    <property type="entry name" value="INTEGRASE"/>
    <property type="match status" value="1"/>
</dbReference>
<dbReference type="PANTHER" id="PTHR42648:SF28">
    <property type="entry name" value="TRANSPOSON-ENCODED PROTEIN WITH RIBONUCLEASE H-LIKE AND RETROVIRUS ZINC FINGER-LIKE DOMAINS"/>
    <property type="match status" value="1"/>
</dbReference>
<gene>
    <name evidence="2" type="ORF">KI387_003950</name>
</gene>
<dbReference type="Proteomes" id="UP000824469">
    <property type="component" value="Unassembled WGS sequence"/>
</dbReference>
<dbReference type="InterPro" id="IPR039537">
    <property type="entry name" value="Retrotran_Ty1/copia-like"/>
</dbReference>
<dbReference type="GO" id="GO:0015074">
    <property type="term" value="P:DNA integration"/>
    <property type="evidence" value="ECO:0007669"/>
    <property type="project" value="InterPro"/>
</dbReference>
<feature type="domain" description="Integrase catalytic" evidence="1">
    <location>
        <begin position="1"/>
        <end position="69"/>
    </location>
</feature>
<feature type="non-terminal residue" evidence="2">
    <location>
        <position position="81"/>
    </location>
</feature>
<sequence length="81" mass="9292">MVLNTPQENGVSERMNRTIMECARCIRLHVVLPLMFWVEVVSKTIYLINRGPSMALDGGIPEEDWSGKKIDYSFLRVFGCE</sequence>
<proteinExistence type="predicted"/>
<dbReference type="InterPro" id="IPR012337">
    <property type="entry name" value="RNaseH-like_sf"/>
</dbReference>
<evidence type="ECO:0000313" key="2">
    <source>
        <dbReference type="EMBL" id="KAH9331842.1"/>
    </source>
</evidence>
<dbReference type="OMA" id="MECARCI"/>
<protein>
    <recommendedName>
        <fullName evidence="1">Integrase catalytic domain-containing protein</fullName>
    </recommendedName>
</protein>
<dbReference type="EMBL" id="JAHRHJ020000001">
    <property type="protein sequence ID" value="KAH9331842.1"/>
    <property type="molecule type" value="Genomic_DNA"/>
</dbReference>
<organism evidence="2 3">
    <name type="scientific">Taxus chinensis</name>
    <name type="common">Chinese yew</name>
    <name type="synonym">Taxus wallichiana var. chinensis</name>
    <dbReference type="NCBI Taxonomy" id="29808"/>
    <lineage>
        <taxon>Eukaryota</taxon>
        <taxon>Viridiplantae</taxon>
        <taxon>Streptophyta</taxon>
        <taxon>Embryophyta</taxon>
        <taxon>Tracheophyta</taxon>
        <taxon>Spermatophyta</taxon>
        <taxon>Pinopsida</taxon>
        <taxon>Pinidae</taxon>
        <taxon>Conifers II</taxon>
        <taxon>Cupressales</taxon>
        <taxon>Taxaceae</taxon>
        <taxon>Taxus</taxon>
    </lineage>
</organism>
<dbReference type="PANTHER" id="PTHR42648">
    <property type="entry name" value="TRANSPOSASE, PUTATIVE-RELATED"/>
    <property type="match status" value="1"/>
</dbReference>
<reference evidence="2 3" key="1">
    <citation type="journal article" date="2021" name="Nat. Plants">
        <title>The Taxus genome provides insights into paclitaxel biosynthesis.</title>
        <authorList>
            <person name="Xiong X."/>
            <person name="Gou J."/>
            <person name="Liao Q."/>
            <person name="Li Y."/>
            <person name="Zhou Q."/>
            <person name="Bi G."/>
            <person name="Li C."/>
            <person name="Du R."/>
            <person name="Wang X."/>
            <person name="Sun T."/>
            <person name="Guo L."/>
            <person name="Liang H."/>
            <person name="Lu P."/>
            <person name="Wu Y."/>
            <person name="Zhang Z."/>
            <person name="Ro D.K."/>
            <person name="Shang Y."/>
            <person name="Huang S."/>
            <person name="Yan J."/>
        </authorList>
    </citation>
    <scope>NUCLEOTIDE SEQUENCE [LARGE SCALE GENOMIC DNA]</scope>
    <source>
        <strain evidence="2">Ta-2019</strain>
    </source>
</reference>
<dbReference type="GO" id="GO:0003676">
    <property type="term" value="F:nucleic acid binding"/>
    <property type="evidence" value="ECO:0007669"/>
    <property type="project" value="InterPro"/>
</dbReference>
<dbReference type="Gene3D" id="3.30.420.10">
    <property type="entry name" value="Ribonuclease H-like superfamily/Ribonuclease H"/>
    <property type="match status" value="1"/>
</dbReference>
<dbReference type="SUPFAM" id="SSF53098">
    <property type="entry name" value="Ribonuclease H-like"/>
    <property type="match status" value="1"/>
</dbReference>
<dbReference type="AlphaFoldDB" id="A0AA38H0G4"/>